<accession>A0A9K3L4V4</accession>
<comment type="caution">
    <text evidence="2">The sequence shown here is derived from an EMBL/GenBank/DDBJ whole genome shotgun (WGS) entry which is preliminary data.</text>
</comment>
<keyword evidence="3" id="KW-1185">Reference proteome</keyword>
<gene>
    <name evidence="2" type="ORF">IV203_000218</name>
</gene>
<reference evidence="2" key="2">
    <citation type="submission" date="2021-04" db="EMBL/GenBank/DDBJ databases">
        <authorList>
            <person name="Podell S."/>
        </authorList>
    </citation>
    <scope>NUCLEOTIDE SEQUENCE</scope>
    <source>
        <strain evidence="2">Hildebrandi</strain>
    </source>
</reference>
<evidence type="ECO:0000256" key="1">
    <source>
        <dbReference type="SAM" id="MobiDB-lite"/>
    </source>
</evidence>
<proteinExistence type="predicted"/>
<feature type="region of interest" description="Disordered" evidence="1">
    <location>
        <begin position="69"/>
        <end position="100"/>
    </location>
</feature>
<dbReference type="Proteomes" id="UP000693970">
    <property type="component" value="Unassembled WGS sequence"/>
</dbReference>
<feature type="region of interest" description="Disordered" evidence="1">
    <location>
        <begin position="1"/>
        <end position="32"/>
    </location>
</feature>
<name>A0A9K3L4V4_9STRA</name>
<evidence type="ECO:0000313" key="2">
    <source>
        <dbReference type="EMBL" id="KAG7355532.1"/>
    </source>
</evidence>
<dbReference type="EMBL" id="JAGRRH010000015">
    <property type="protein sequence ID" value="KAG7355532.1"/>
    <property type="molecule type" value="Genomic_DNA"/>
</dbReference>
<evidence type="ECO:0000313" key="3">
    <source>
        <dbReference type="Proteomes" id="UP000693970"/>
    </source>
</evidence>
<sequence length="184" mass="21056">MGLSNLEEEVREDDEIQNNKLGLLSEDDDDDDEFVFSDQFHQQQEFERFSLSLANIGFLDKSLVEDVINDTQQQQQQQQQQKRVHETGPSSSSSSTRRPSKILAYEQGREESFLAVLDEVERIEKYQASKGLSDKKIHLWLVELSLDCLHLWSLSPTLLDLVSSRDYLLGVVEVSSHVEGQTVV</sequence>
<feature type="compositionally biased region" description="Acidic residues" evidence="1">
    <location>
        <begin position="1"/>
        <end position="16"/>
    </location>
</feature>
<protein>
    <submittedName>
        <fullName evidence="2">Uncharacterized protein</fullName>
    </submittedName>
</protein>
<organism evidence="2 3">
    <name type="scientific">Nitzschia inconspicua</name>
    <dbReference type="NCBI Taxonomy" id="303405"/>
    <lineage>
        <taxon>Eukaryota</taxon>
        <taxon>Sar</taxon>
        <taxon>Stramenopiles</taxon>
        <taxon>Ochrophyta</taxon>
        <taxon>Bacillariophyta</taxon>
        <taxon>Bacillariophyceae</taxon>
        <taxon>Bacillariophycidae</taxon>
        <taxon>Bacillariales</taxon>
        <taxon>Bacillariaceae</taxon>
        <taxon>Nitzschia</taxon>
    </lineage>
</organism>
<dbReference type="AlphaFoldDB" id="A0A9K3L4V4"/>
<feature type="compositionally biased region" description="Low complexity" evidence="1">
    <location>
        <begin position="72"/>
        <end position="81"/>
    </location>
</feature>
<reference evidence="2" key="1">
    <citation type="journal article" date="2021" name="Sci. Rep.">
        <title>Diploid genomic architecture of Nitzschia inconspicua, an elite biomass production diatom.</title>
        <authorList>
            <person name="Oliver A."/>
            <person name="Podell S."/>
            <person name="Pinowska A."/>
            <person name="Traller J.C."/>
            <person name="Smith S.R."/>
            <person name="McClure R."/>
            <person name="Beliaev A."/>
            <person name="Bohutskyi P."/>
            <person name="Hill E.A."/>
            <person name="Rabines A."/>
            <person name="Zheng H."/>
            <person name="Allen L.Z."/>
            <person name="Kuo A."/>
            <person name="Grigoriev I.V."/>
            <person name="Allen A.E."/>
            <person name="Hazlebeck D."/>
            <person name="Allen E.E."/>
        </authorList>
    </citation>
    <scope>NUCLEOTIDE SEQUENCE</scope>
    <source>
        <strain evidence="2">Hildebrandi</strain>
    </source>
</reference>